<dbReference type="InterPro" id="IPR021276">
    <property type="entry name" value="DUF2855"/>
</dbReference>
<dbReference type="Pfam" id="PF11017">
    <property type="entry name" value="DUF2855"/>
    <property type="match status" value="1"/>
</dbReference>
<reference evidence="1" key="1">
    <citation type="submission" date="2021-02" db="EMBL/GenBank/DDBJ databases">
        <title>Genome sequence Cadophora malorum strain M34.</title>
        <authorList>
            <person name="Stefanovic E."/>
            <person name="Vu D."/>
            <person name="Scully C."/>
            <person name="Dijksterhuis J."/>
            <person name="Roader J."/>
            <person name="Houbraken J."/>
        </authorList>
    </citation>
    <scope>NUCLEOTIDE SEQUENCE</scope>
    <source>
        <strain evidence="1">M34</strain>
    </source>
</reference>
<comment type="caution">
    <text evidence="1">The sequence shown here is derived from an EMBL/GenBank/DDBJ whole genome shotgun (WGS) entry which is preliminary data.</text>
</comment>
<evidence type="ECO:0000313" key="2">
    <source>
        <dbReference type="Proteomes" id="UP000664132"/>
    </source>
</evidence>
<evidence type="ECO:0000313" key="1">
    <source>
        <dbReference type="EMBL" id="KAG4419387.1"/>
    </source>
</evidence>
<name>A0A8H7THP8_9HELO</name>
<dbReference type="Proteomes" id="UP000664132">
    <property type="component" value="Unassembled WGS sequence"/>
</dbReference>
<dbReference type="AlphaFoldDB" id="A0A8H7THP8"/>
<protein>
    <submittedName>
        <fullName evidence="1">Uncharacterized protein</fullName>
    </submittedName>
</protein>
<dbReference type="OrthoDB" id="192702at2759"/>
<dbReference type="EMBL" id="JAFJYH010000106">
    <property type="protein sequence ID" value="KAG4419387.1"/>
    <property type="molecule type" value="Genomic_DNA"/>
</dbReference>
<gene>
    <name evidence="1" type="ORF">IFR04_007438</name>
</gene>
<proteinExistence type="predicted"/>
<organism evidence="1 2">
    <name type="scientific">Cadophora malorum</name>
    <dbReference type="NCBI Taxonomy" id="108018"/>
    <lineage>
        <taxon>Eukaryota</taxon>
        <taxon>Fungi</taxon>
        <taxon>Dikarya</taxon>
        <taxon>Ascomycota</taxon>
        <taxon>Pezizomycotina</taxon>
        <taxon>Leotiomycetes</taxon>
        <taxon>Helotiales</taxon>
        <taxon>Ploettnerulaceae</taxon>
        <taxon>Cadophora</taxon>
    </lineage>
</organism>
<sequence length="433" mass="47598">MASHIPAIQVLSRQNYEDQHIVSLPNAYPLAPLKPSSIRVKPTIISLTTNNFSYARFGHMLGWWDIHPLPSSIPKEYSDSEKFGRISCWGYGEVIESNVSEVEKGTQVFGYLPIADLPVDMEVKISDKVTQQFMEVSKHRAHVLSIYNRYYISPPFKSEEERSQAREGLGFDSIFFLFATGYSMNRFLFPWDPAELVTPSGTPGDSWTLQKGTLGPNAVVLVFSASGKTALSFAYNLKHGRPAGNLPRMVIGVGSETSQSFTEGTGLYDKVVTYDIDSGDLTSELGLHEDSKIVICDFGARGGASERWAAKLNATHKEVVQLGIGGECVSITPEQATASFLTRHKAGEDAKPTINASAVKDQAMEILGEQKFFDEFKKKFGAFKEQGAVKGMKLTWGHGMADVGKGWERLYKGEVGPDEGLVFDLGGKSSEKL</sequence>
<accession>A0A8H7THP8</accession>
<keyword evidence="2" id="KW-1185">Reference proteome</keyword>